<name>A0ABW5BDZ4_9BACT</name>
<dbReference type="Pfam" id="PF08922">
    <property type="entry name" value="DUF1905"/>
    <property type="match status" value="1"/>
</dbReference>
<dbReference type="InterPro" id="IPR015018">
    <property type="entry name" value="DUF1905"/>
</dbReference>
<keyword evidence="2" id="KW-1185">Reference proteome</keyword>
<evidence type="ECO:0000313" key="2">
    <source>
        <dbReference type="Proteomes" id="UP001597414"/>
    </source>
</evidence>
<protein>
    <submittedName>
        <fullName evidence="1">YdeI/OmpD-associated family protein</fullName>
    </submittedName>
</protein>
<evidence type="ECO:0000313" key="1">
    <source>
        <dbReference type="EMBL" id="MFD2203110.1"/>
    </source>
</evidence>
<organism evidence="1 2">
    <name type="scientific">Shivajiella indica</name>
    <dbReference type="NCBI Taxonomy" id="872115"/>
    <lineage>
        <taxon>Bacteria</taxon>
        <taxon>Pseudomonadati</taxon>
        <taxon>Bacteroidota</taxon>
        <taxon>Cytophagia</taxon>
        <taxon>Cytophagales</taxon>
        <taxon>Cyclobacteriaceae</taxon>
        <taxon>Shivajiella</taxon>
    </lineage>
</organism>
<dbReference type="Gene3D" id="2.40.30.100">
    <property type="entry name" value="AF2212/PG0164-like"/>
    <property type="match status" value="1"/>
</dbReference>
<dbReference type="Proteomes" id="UP001597414">
    <property type="component" value="Unassembled WGS sequence"/>
</dbReference>
<sequence>MEKQALINKVYLLEKFPGKAGWTYALIPEIPKEKRFPFGWLKVSGSIDGYAFENLKLMPFGNGQLFLPVKAEIRKTIKKKAGDWVKITLYNDELPLAVPEDILYCLNDAPLALQRFNQMSNEEKQGHINEIMEAKTQDMQVKKIVMMIEKLNY</sequence>
<dbReference type="SUPFAM" id="SSF141694">
    <property type="entry name" value="AF2212/PG0164-like"/>
    <property type="match status" value="1"/>
</dbReference>
<accession>A0ABW5BDZ4</accession>
<dbReference type="Pfam" id="PF13376">
    <property type="entry name" value="OmdA"/>
    <property type="match status" value="1"/>
</dbReference>
<dbReference type="EMBL" id="JBHUIV010000020">
    <property type="protein sequence ID" value="MFD2203110.1"/>
    <property type="molecule type" value="Genomic_DNA"/>
</dbReference>
<dbReference type="RefSeq" id="WP_380805007.1">
    <property type="nucleotide sequence ID" value="NZ_JBHUIV010000020.1"/>
</dbReference>
<dbReference type="InterPro" id="IPR037079">
    <property type="entry name" value="AF2212/PG0164-like_sf"/>
</dbReference>
<comment type="caution">
    <text evidence="1">The sequence shown here is derived from an EMBL/GenBank/DDBJ whole genome shotgun (WGS) entry which is preliminary data.</text>
</comment>
<proteinExistence type="predicted"/>
<reference evidence="2" key="1">
    <citation type="journal article" date="2019" name="Int. J. Syst. Evol. Microbiol.">
        <title>The Global Catalogue of Microorganisms (GCM) 10K type strain sequencing project: providing services to taxonomists for standard genome sequencing and annotation.</title>
        <authorList>
            <consortium name="The Broad Institute Genomics Platform"/>
            <consortium name="The Broad Institute Genome Sequencing Center for Infectious Disease"/>
            <person name="Wu L."/>
            <person name="Ma J."/>
        </authorList>
    </citation>
    <scope>NUCLEOTIDE SEQUENCE [LARGE SCALE GENOMIC DNA]</scope>
    <source>
        <strain evidence="2">KCTC 19812</strain>
    </source>
</reference>
<gene>
    <name evidence="1" type="ORF">ACFSKV_16150</name>
</gene>